<dbReference type="Proteomes" id="UP000075374">
    <property type="component" value="Unassembled WGS sequence"/>
</dbReference>
<dbReference type="STRING" id="1121305.CLCOL_14860"/>
<organism evidence="1 2">
    <name type="scientific">Clostridium colicanis DSM 13634</name>
    <dbReference type="NCBI Taxonomy" id="1121305"/>
    <lineage>
        <taxon>Bacteria</taxon>
        <taxon>Bacillati</taxon>
        <taxon>Bacillota</taxon>
        <taxon>Clostridia</taxon>
        <taxon>Eubacteriales</taxon>
        <taxon>Clostridiaceae</taxon>
        <taxon>Clostridium</taxon>
    </lineage>
</organism>
<dbReference type="RefSeq" id="WP_061858340.1">
    <property type="nucleotide sequence ID" value="NZ_LTBB01000007.1"/>
</dbReference>
<dbReference type="EMBL" id="LTBB01000007">
    <property type="protein sequence ID" value="KYH28755.1"/>
    <property type="molecule type" value="Genomic_DNA"/>
</dbReference>
<keyword evidence="2" id="KW-1185">Reference proteome</keyword>
<evidence type="ECO:0000313" key="2">
    <source>
        <dbReference type="Proteomes" id="UP000075374"/>
    </source>
</evidence>
<dbReference type="PATRIC" id="fig|1121305.3.peg.1491"/>
<name>A0A151AM80_9CLOT</name>
<comment type="caution">
    <text evidence="1">The sequence shown here is derived from an EMBL/GenBank/DDBJ whole genome shotgun (WGS) entry which is preliminary data.</text>
</comment>
<evidence type="ECO:0000313" key="1">
    <source>
        <dbReference type="EMBL" id="KYH28755.1"/>
    </source>
</evidence>
<protein>
    <submittedName>
        <fullName evidence="1">Uncharacterized protein</fullName>
    </submittedName>
</protein>
<sequence length="79" mass="8994">MSEYHLDIVGKINLGDYSKIHDYMGMVDTNDKVMITLDSSSIESSDIIYNILQNNNFNIDFKGGNKDGKLYITASRNKR</sequence>
<accession>A0A151AM80</accession>
<reference evidence="1 2" key="1">
    <citation type="submission" date="2016-02" db="EMBL/GenBank/DDBJ databases">
        <title>Genome sequence of Clostridium colicanis DSM 13634.</title>
        <authorList>
            <person name="Poehlein A."/>
            <person name="Daniel R."/>
        </authorList>
    </citation>
    <scope>NUCLEOTIDE SEQUENCE [LARGE SCALE GENOMIC DNA]</scope>
    <source>
        <strain evidence="1 2">DSM 13634</strain>
    </source>
</reference>
<dbReference type="AlphaFoldDB" id="A0A151AM80"/>
<proteinExistence type="predicted"/>
<gene>
    <name evidence="1" type="ORF">CLCOL_14860</name>
</gene>